<evidence type="ECO:0000256" key="1">
    <source>
        <dbReference type="ARBA" id="ARBA00001938"/>
    </source>
</evidence>
<evidence type="ECO:0000259" key="10">
    <source>
        <dbReference type="PROSITE" id="PS50968"/>
    </source>
</evidence>
<proteinExistence type="inferred from homology"/>
<dbReference type="SUPFAM" id="SSF52777">
    <property type="entry name" value="CoA-dependent acyltransferases"/>
    <property type="match status" value="1"/>
</dbReference>
<keyword evidence="8 9" id="KW-0012">Acyltransferase</keyword>
<dbReference type="PANTHER" id="PTHR43178:SF5">
    <property type="entry name" value="LIPOAMIDE ACYLTRANSFERASE COMPONENT OF BRANCHED-CHAIN ALPHA-KETO ACID DEHYDROGENASE COMPLEX, MITOCHONDRIAL"/>
    <property type="match status" value="1"/>
</dbReference>
<name>A0A976QQW2_THEOR</name>
<dbReference type="Pfam" id="PF00198">
    <property type="entry name" value="2-oxoacid_dh"/>
    <property type="match status" value="1"/>
</dbReference>
<dbReference type="AlphaFoldDB" id="A0A976QQW2"/>
<dbReference type="EC" id="2.3.1.-" evidence="9"/>
<dbReference type="GO" id="GO:0031405">
    <property type="term" value="F:lipoic acid binding"/>
    <property type="evidence" value="ECO:0007669"/>
    <property type="project" value="TreeGrafter"/>
</dbReference>
<dbReference type="GO" id="GO:0016407">
    <property type="term" value="F:acetyltransferase activity"/>
    <property type="evidence" value="ECO:0007669"/>
    <property type="project" value="TreeGrafter"/>
</dbReference>
<evidence type="ECO:0000256" key="7">
    <source>
        <dbReference type="ARBA" id="ARBA00023128"/>
    </source>
</evidence>
<dbReference type="Gene3D" id="3.30.559.10">
    <property type="entry name" value="Chloramphenicol acetyltransferase-like domain"/>
    <property type="match status" value="1"/>
</dbReference>
<dbReference type="Proteomes" id="UP000244803">
    <property type="component" value="Chromosome 4"/>
</dbReference>
<dbReference type="GO" id="GO:0005759">
    <property type="term" value="C:mitochondrial matrix"/>
    <property type="evidence" value="ECO:0007669"/>
    <property type="project" value="UniProtKB-SubCell"/>
</dbReference>
<reference evidence="11" key="1">
    <citation type="submission" date="2022-07" db="EMBL/GenBank/DDBJ databases">
        <title>Evaluation of T. orientalis genome assembly methods using nanopore sequencing and analysis of variation between genomes.</title>
        <authorList>
            <person name="Yam J."/>
            <person name="Micallef M.L."/>
            <person name="Liu M."/>
            <person name="Djordjevic S.P."/>
            <person name="Bogema D.R."/>
            <person name="Jenkins C."/>
        </authorList>
    </citation>
    <scope>NUCLEOTIDE SEQUENCE</scope>
    <source>
        <strain evidence="11">Fish Creek</strain>
    </source>
</reference>
<dbReference type="InterPro" id="IPR023213">
    <property type="entry name" value="CAT-like_dom_sf"/>
</dbReference>
<dbReference type="PANTHER" id="PTHR43178">
    <property type="entry name" value="DIHYDROLIPOAMIDE ACETYLTRANSFERASE COMPONENT OF PYRUVATE DEHYDROGENASE COMPLEX"/>
    <property type="match status" value="1"/>
</dbReference>
<keyword evidence="6" id="KW-0809">Transit peptide</keyword>
<evidence type="ECO:0000256" key="6">
    <source>
        <dbReference type="ARBA" id="ARBA00022946"/>
    </source>
</evidence>
<protein>
    <recommendedName>
        <fullName evidence="9">Dihydrolipoamide acetyltransferase component of pyruvate dehydrogenase complex</fullName>
        <ecNumber evidence="9">2.3.1.-</ecNumber>
    </recommendedName>
</protein>
<keyword evidence="4 9" id="KW-0808">Transferase</keyword>
<keyword evidence="5 9" id="KW-0450">Lipoyl</keyword>
<dbReference type="InterPro" id="IPR003016">
    <property type="entry name" value="2-oxoA_DH_lipoyl-BS"/>
</dbReference>
<accession>A0A976QQW2</accession>
<dbReference type="Pfam" id="PF00364">
    <property type="entry name" value="Biotin_lipoyl"/>
    <property type="match status" value="1"/>
</dbReference>
<dbReference type="InterPro" id="IPR050743">
    <property type="entry name" value="2-oxoacid_DH_E2_comp"/>
</dbReference>
<dbReference type="PROSITE" id="PS00189">
    <property type="entry name" value="LIPOYL"/>
    <property type="match status" value="1"/>
</dbReference>
<comment type="similarity">
    <text evidence="3 9">Belongs to the 2-oxoacid dehydrogenase family.</text>
</comment>
<dbReference type="PROSITE" id="PS50968">
    <property type="entry name" value="BIOTINYL_LIPOYL"/>
    <property type="match status" value="1"/>
</dbReference>
<dbReference type="FunFam" id="2.40.50.100:FF:000013">
    <property type="entry name" value="Dihydrolipoamide acetyltransferase component of pyruvate dehydrogenase complex"/>
    <property type="match status" value="1"/>
</dbReference>
<feature type="domain" description="Lipoyl-binding" evidence="10">
    <location>
        <begin position="32"/>
        <end position="107"/>
    </location>
</feature>
<dbReference type="InterPro" id="IPR001078">
    <property type="entry name" value="2-oxoacid_DH_actylTfrase"/>
</dbReference>
<evidence type="ECO:0000256" key="4">
    <source>
        <dbReference type="ARBA" id="ARBA00022679"/>
    </source>
</evidence>
<dbReference type="CDD" id="cd06849">
    <property type="entry name" value="lipoyl_domain"/>
    <property type="match status" value="1"/>
</dbReference>
<comment type="cofactor">
    <cofactor evidence="1 9">
        <name>(R)-lipoate</name>
        <dbReference type="ChEBI" id="CHEBI:83088"/>
    </cofactor>
</comment>
<evidence type="ECO:0000256" key="5">
    <source>
        <dbReference type="ARBA" id="ARBA00022823"/>
    </source>
</evidence>
<dbReference type="InterPro" id="IPR000089">
    <property type="entry name" value="Biotin_lipoyl"/>
</dbReference>
<dbReference type="SUPFAM" id="SSF51230">
    <property type="entry name" value="Single hybrid motif"/>
    <property type="match status" value="1"/>
</dbReference>
<dbReference type="EMBL" id="CP056067">
    <property type="protein sequence ID" value="UKJ89713.2"/>
    <property type="molecule type" value="Genomic_DNA"/>
</dbReference>
<organism evidence="11 12">
    <name type="scientific">Theileria orientalis</name>
    <dbReference type="NCBI Taxonomy" id="68886"/>
    <lineage>
        <taxon>Eukaryota</taxon>
        <taxon>Sar</taxon>
        <taxon>Alveolata</taxon>
        <taxon>Apicomplexa</taxon>
        <taxon>Aconoidasida</taxon>
        <taxon>Piroplasmida</taxon>
        <taxon>Theileriidae</taxon>
        <taxon>Theileria</taxon>
    </lineage>
</organism>
<evidence type="ECO:0000256" key="9">
    <source>
        <dbReference type="RuleBase" id="RU003423"/>
    </source>
</evidence>
<dbReference type="Gene3D" id="2.40.50.100">
    <property type="match status" value="1"/>
</dbReference>
<evidence type="ECO:0000256" key="3">
    <source>
        <dbReference type="ARBA" id="ARBA00007317"/>
    </source>
</evidence>
<comment type="subcellular location">
    <subcellularLocation>
        <location evidence="2">Mitochondrion matrix</location>
    </subcellularLocation>
</comment>
<evidence type="ECO:0000313" key="11">
    <source>
        <dbReference type="EMBL" id="UKJ89713.2"/>
    </source>
</evidence>
<dbReference type="InterPro" id="IPR011053">
    <property type="entry name" value="Single_hybrid_motif"/>
</dbReference>
<evidence type="ECO:0000256" key="2">
    <source>
        <dbReference type="ARBA" id="ARBA00004305"/>
    </source>
</evidence>
<keyword evidence="7" id="KW-0496">Mitochondrion</keyword>
<gene>
    <name evidence="11" type="ORF">MACJ_002967</name>
</gene>
<evidence type="ECO:0000313" key="12">
    <source>
        <dbReference type="Proteomes" id="UP000244803"/>
    </source>
</evidence>
<evidence type="ECO:0000256" key="8">
    <source>
        <dbReference type="ARBA" id="ARBA00023315"/>
    </source>
</evidence>
<sequence>MKLLPLYQLVKPRITNTFHSRSIYLSAKRLALTTFKLSDIGEGINEVELLKWEKNVGDQVEEMESVCTVQSDKAAVEITSRYTGTVKKLYVNEGDTIKIGSPLMDIDTVDEVQENNINDPSSNFGNEKRHFSTIVKSISLPFKTLENEMRTFSTSTPKGAEKDDDVVEVKLDMIGAAMSKSMTASLQVPHVTIGEQADLTGLRALYKSLRENPPKSAADEEGLEPVKVTITPFVIKALSLALEKVPIMNSKFNGDSYLLFKNHNISVAINSKYGLVVPNIKNVNKLTVRQIQRELNRLQESANNRKLAMADIRGGTCALSNLGPIGGTYVMPRLFDGQATIVAMGRPMEKAVPVPLPKSESGKEDFKLELRSVCNIAVTSDHRHLDGATIATFAVHFRLLLQDTEELKKHF</sequence>
<dbReference type="OrthoDB" id="202158at2759"/>